<dbReference type="PANTHER" id="PTHR43283:SF7">
    <property type="entry name" value="BETA-LACTAMASE-RELATED DOMAIN-CONTAINING PROTEIN"/>
    <property type="match status" value="1"/>
</dbReference>
<dbReference type="SUPFAM" id="SSF56601">
    <property type="entry name" value="beta-lactamase/transpeptidase-like"/>
    <property type="match status" value="1"/>
</dbReference>
<dbReference type="Gene3D" id="3.40.710.10">
    <property type="entry name" value="DD-peptidase/beta-lactamase superfamily"/>
    <property type="match status" value="1"/>
</dbReference>
<organism evidence="2 3">
    <name type="scientific">Tindallia californiensis</name>
    <dbReference type="NCBI Taxonomy" id="159292"/>
    <lineage>
        <taxon>Bacteria</taxon>
        <taxon>Bacillati</taxon>
        <taxon>Bacillota</taxon>
        <taxon>Clostridia</taxon>
        <taxon>Peptostreptococcales</taxon>
        <taxon>Tindalliaceae</taxon>
        <taxon>Tindallia</taxon>
    </lineage>
</organism>
<accession>A0A1H3PRJ2</accession>
<feature type="domain" description="Beta-lactamase-related" evidence="1">
    <location>
        <begin position="20"/>
        <end position="310"/>
    </location>
</feature>
<dbReference type="AlphaFoldDB" id="A0A1H3PRJ2"/>
<reference evidence="2 3" key="1">
    <citation type="submission" date="2016-10" db="EMBL/GenBank/DDBJ databases">
        <authorList>
            <person name="de Groot N.N."/>
        </authorList>
    </citation>
    <scope>NUCLEOTIDE SEQUENCE [LARGE SCALE GENOMIC DNA]</scope>
    <source>
        <strain evidence="2 3">APO</strain>
    </source>
</reference>
<protein>
    <submittedName>
        <fullName evidence="2">CubicO group peptidase, beta-lactamase class C family</fullName>
    </submittedName>
</protein>
<dbReference type="InterPro" id="IPR001466">
    <property type="entry name" value="Beta-lactam-related"/>
</dbReference>
<evidence type="ECO:0000313" key="2">
    <source>
        <dbReference type="EMBL" id="SDZ03581.1"/>
    </source>
</evidence>
<proteinExistence type="predicted"/>
<sequence>MFSKDLTELIQKDYHNIAGIVIRDNQETIFENYFHGYTQNDTLHIASVTKSITSILMGIAIDQGLIQNVEQTVLDFFPEYEVKKREKTIHKVTIKHLLTMTTPYKYKYEPYTKVYSSENWTKTVLDLLGGKTLSGDFKYSTIGLQVLSGIIEKATGKSLNDFAAENLFQPLDMKKPNNLGINNREEYTAFLKDKYVNGWIIDPQGTNTAGWGLTLTTKDLAKIGQLYLNMGKWGNQQIISKEWIEESTKVHSKWGERSYGYLWWIVDDKKNKCFTAIGDGGNILYVDAGNKIVVAITSRFMPRAKDRIELIRKHIVPQIEMRDDGKS</sequence>
<dbReference type="Proteomes" id="UP000199230">
    <property type="component" value="Unassembled WGS sequence"/>
</dbReference>
<evidence type="ECO:0000313" key="3">
    <source>
        <dbReference type="Proteomes" id="UP000199230"/>
    </source>
</evidence>
<dbReference type="InterPro" id="IPR050789">
    <property type="entry name" value="Diverse_Enzym_Activities"/>
</dbReference>
<keyword evidence="3" id="KW-1185">Reference proteome</keyword>
<evidence type="ECO:0000259" key="1">
    <source>
        <dbReference type="Pfam" id="PF00144"/>
    </source>
</evidence>
<gene>
    <name evidence="2" type="ORF">SAMN05192546_10743</name>
</gene>
<dbReference type="RefSeq" id="WP_330386610.1">
    <property type="nucleotide sequence ID" value="NZ_FNPV01000007.1"/>
</dbReference>
<dbReference type="Pfam" id="PF00144">
    <property type="entry name" value="Beta-lactamase"/>
    <property type="match status" value="1"/>
</dbReference>
<dbReference type="STRING" id="159292.SAMN05192546_10743"/>
<name>A0A1H3PRJ2_9FIRM</name>
<dbReference type="InterPro" id="IPR012338">
    <property type="entry name" value="Beta-lactam/transpept-like"/>
</dbReference>
<dbReference type="PANTHER" id="PTHR43283">
    <property type="entry name" value="BETA-LACTAMASE-RELATED"/>
    <property type="match status" value="1"/>
</dbReference>
<dbReference type="EMBL" id="FNPV01000007">
    <property type="protein sequence ID" value="SDZ03581.1"/>
    <property type="molecule type" value="Genomic_DNA"/>
</dbReference>